<dbReference type="InterPro" id="IPR001927">
    <property type="entry name" value="Na/Gal_symport"/>
</dbReference>
<dbReference type="Proteomes" id="UP000623269">
    <property type="component" value="Unassembled WGS sequence"/>
</dbReference>
<evidence type="ECO:0000313" key="3">
    <source>
        <dbReference type="Proteomes" id="UP000623269"/>
    </source>
</evidence>
<feature type="transmembrane region" description="Helical" evidence="1">
    <location>
        <begin position="399"/>
        <end position="421"/>
    </location>
</feature>
<accession>A0A8J7HBR1</accession>
<dbReference type="Pfam" id="PF13347">
    <property type="entry name" value="MFS_2"/>
    <property type="match status" value="1"/>
</dbReference>
<dbReference type="GO" id="GO:0005886">
    <property type="term" value="C:plasma membrane"/>
    <property type="evidence" value="ECO:0007669"/>
    <property type="project" value="TreeGrafter"/>
</dbReference>
<dbReference type="InterPro" id="IPR039672">
    <property type="entry name" value="MFS_2"/>
</dbReference>
<dbReference type="PANTHER" id="PTHR11328:SF24">
    <property type="entry name" value="MAJOR FACILITATOR SUPERFAMILY (MFS) PROFILE DOMAIN-CONTAINING PROTEIN"/>
    <property type="match status" value="1"/>
</dbReference>
<gene>
    <name evidence="2" type="ORF">I5677_01240</name>
</gene>
<name>A0A8J7HBR1_9FIRM</name>
<keyword evidence="1" id="KW-0472">Membrane</keyword>
<feature type="transmembrane region" description="Helical" evidence="1">
    <location>
        <begin position="224"/>
        <end position="245"/>
    </location>
</feature>
<dbReference type="GO" id="GO:0006814">
    <property type="term" value="P:sodium ion transport"/>
    <property type="evidence" value="ECO:0007669"/>
    <property type="project" value="InterPro"/>
</dbReference>
<keyword evidence="1" id="KW-0812">Transmembrane</keyword>
<reference evidence="2" key="1">
    <citation type="submission" date="2020-12" db="EMBL/GenBank/DDBJ databases">
        <title>M. sibirica DSM 26468T genome.</title>
        <authorList>
            <person name="Thieme N."/>
            <person name="Rettenmaier R."/>
            <person name="Zverlov V."/>
            <person name="Liebl W."/>
        </authorList>
    </citation>
    <scope>NUCLEOTIDE SEQUENCE</scope>
    <source>
        <strain evidence="2">DSM 26468</strain>
    </source>
</reference>
<dbReference type="GO" id="GO:0015293">
    <property type="term" value="F:symporter activity"/>
    <property type="evidence" value="ECO:0007669"/>
    <property type="project" value="InterPro"/>
</dbReference>
<feature type="transmembrane region" description="Helical" evidence="1">
    <location>
        <begin position="289"/>
        <end position="307"/>
    </location>
</feature>
<feature type="transmembrane region" description="Helical" evidence="1">
    <location>
        <begin position="115"/>
        <end position="139"/>
    </location>
</feature>
<comment type="caution">
    <text evidence="2">The sequence shown here is derived from an EMBL/GenBank/DDBJ whole genome shotgun (WGS) entry which is preliminary data.</text>
</comment>
<feature type="transmembrane region" description="Helical" evidence="1">
    <location>
        <begin position="44"/>
        <end position="62"/>
    </location>
</feature>
<dbReference type="NCBIfam" id="TIGR00792">
    <property type="entry name" value="gph"/>
    <property type="match status" value="1"/>
</dbReference>
<sequence>MGKNSFQTTRLERMSYGGFFLGQNIIYVIQFQFLMYFYTEYVGLSLGHTTTMLLIAKLWDAFNDPIMGAIVDKVNFKKEKYLPWLRFVTYILPLSMFFVFINIDAAYNVKLIYAYITYIIFGMVYTVSDSPLFSLATVMSRHAYERDTLISHGRLAAALAAILSAAFMSIKVKAGWTLTAGVYCVVAFLVMFPMQFHAKERVKYHRSSDITFQKIFRFLFKNKYLLLYYIGYLAISATNTLQTMAVYFANSNLGDETLVTVIMAVVIIPVIIVAPFLPTMIKAFGKKKLTIYSSAAMIILSVIQYFAGYENLAVFLGIAAVRVTFMQIPLLIYGMFTADCIEYGAYINGERTEGIAFSIQTFITKLGGAISATLSLSLLGLFGYVKQAPIQSADTLEGIWIIMSLVPIIGYAIMILIMYVYKLNEKDVALMMEHNQAKLGLKETSE</sequence>
<feature type="transmembrane region" description="Helical" evidence="1">
    <location>
        <begin position="151"/>
        <end position="170"/>
    </location>
</feature>
<proteinExistence type="predicted"/>
<evidence type="ECO:0000256" key="1">
    <source>
        <dbReference type="SAM" id="Phobius"/>
    </source>
</evidence>
<dbReference type="EMBL" id="JAEAGR010000001">
    <property type="protein sequence ID" value="MBH1939514.1"/>
    <property type="molecule type" value="Genomic_DNA"/>
</dbReference>
<feature type="transmembrane region" description="Helical" evidence="1">
    <location>
        <begin position="357"/>
        <end position="379"/>
    </location>
</feature>
<dbReference type="AlphaFoldDB" id="A0A8J7HBR1"/>
<dbReference type="RefSeq" id="WP_197659732.1">
    <property type="nucleotide sequence ID" value="NZ_JAEAGR010000001.1"/>
</dbReference>
<dbReference type="InterPro" id="IPR036259">
    <property type="entry name" value="MFS_trans_sf"/>
</dbReference>
<dbReference type="Gene3D" id="1.20.1250.20">
    <property type="entry name" value="MFS general substrate transporter like domains"/>
    <property type="match status" value="2"/>
</dbReference>
<organism evidence="2 3">
    <name type="scientific">Mobilitalea sibirica</name>
    <dbReference type="NCBI Taxonomy" id="1462919"/>
    <lineage>
        <taxon>Bacteria</taxon>
        <taxon>Bacillati</taxon>
        <taxon>Bacillota</taxon>
        <taxon>Clostridia</taxon>
        <taxon>Lachnospirales</taxon>
        <taxon>Lachnospiraceae</taxon>
        <taxon>Mobilitalea</taxon>
    </lineage>
</organism>
<dbReference type="GO" id="GO:0008643">
    <property type="term" value="P:carbohydrate transport"/>
    <property type="evidence" value="ECO:0007669"/>
    <property type="project" value="InterPro"/>
</dbReference>
<dbReference type="PANTHER" id="PTHR11328">
    <property type="entry name" value="MAJOR FACILITATOR SUPERFAMILY DOMAIN-CONTAINING PROTEIN"/>
    <property type="match status" value="1"/>
</dbReference>
<dbReference type="SUPFAM" id="SSF103473">
    <property type="entry name" value="MFS general substrate transporter"/>
    <property type="match status" value="1"/>
</dbReference>
<feature type="transmembrane region" description="Helical" evidence="1">
    <location>
        <begin position="20"/>
        <end position="38"/>
    </location>
</feature>
<feature type="transmembrane region" description="Helical" evidence="1">
    <location>
        <begin position="257"/>
        <end position="277"/>
    </location>
</feature>
<feature type="transmembrane region" description="Helical" evidence="1">
    <location>
        <begin position="176"/>
        <end position="196"/>
    </location>
</feature>
<evidence type="ECO:0000313" key="2">
    <source>
        <dbReference type="EMBL" id="MBH1939514.1"/>
    </source>
</evidence>
<keyword evidence="3" id="KW-1185">Reference proteome</keyword>
<keyword evidence="1" id="KW-1133">Transmembrane helix</keyword>
<feature type="transmembrane region" description="Helical" evidence="1">
    <location>
        <begin position="313"/>
        <end position="336"/>
    </location>
</feature>
<feature type="transmembrane region" description="Helical" evidence="1">
    <location>
        <begin position="83"/>
        <end position="103"/>
    </location>
</feature>
<protein>
    <submittedName>
        <fullName evidence="2">MFS transporter</fullName>
    </submittedName>
</protein>